<gene>
    <name evidence="3" type="ORF">QBC37DRAFT_98419</name>
</gene>
<feature type="compositionally biased region" description="Low complexity" evidence="1">
    <location>
        <begin position="531"/>
        <end position="543"/>
    </location>
</feature>
<feature type="compositionally biased region" description="Polar residues" evidence="1">
    <location>
        <begin position="7"/>
        <end position="36"/>
    </location>
</feature>
<feature type="region of interest" description="Disordered" evidence="1">
    <location>
        <begin position="251"/>
        <end position="425"/>
    </location>
</feature>
<feature type="compositionally biased region" description="Polar residues" evidence="1">
    <location>
        <begin position="155"/>
        <end position="170"/>
    </location>
</feature>
<feature type="compositionally biased region" description="Polar residues" evidence="1">
    <location>
        <begin position="66"/>
        <end position="94"/>
    </location>
</feature>
<dbReference type="SMART" id="SM01272">
    <property type="entry name" value="LsmAD"/>
    <property type="match status" value="1"/>
</dbReference>
<reference evidence="3" key="1">
    <citation type="journal article" date="2023" name="Mol. Phylogenet. Evol.">
        <title>Genome-scale phylogeny and comparative genomics of the fungal order Sordariales.</title>
        <authorList>
            <person name="Hensen N."/>
            <person name="Bonometti L."/>
            <person name="Westerberg I."/>
            <person name="Brannstrom I.O."/>
            <person name="Guillou S."/>
            <person name="Cros-Aarteil S."/>
            <person name="Calhoun S."/>
            <person name="Haridas S."/>
            <person name="Kuo A."/>
            <person name="Mondo S."/>
            <person name="Pangilinan J."/>
            <person name="Riley R."/>
            <person name="LaButti K."/>
            <person name="Andreopoulos B."/>
            <person name="Lipzen A."/>
            <person name="Chen C."/>
            <person name="Yan M."/>
            <person name="Daum C."/>
            <person name="Ng V."/>
            <person name="Clum A."/>
            <person name="Steindorff A."/>
            <person name="Ohm R.A."/>
            <person name="Martin F."/>
            <person name="Silar P."/>
            <person name="Natvig D.O."/>
            <person name="Lalanne C."/>
            <person name="Gautier V."/>
            <person name="Ament-Velasquez S.L."/>
            <person name="Kruys A."/>
            <person name="Hutchinson M.I."/>
            <person name="Powell A.J."/>
            <person name="Barry K."/>
            <person name="Miller A.N."/>
            <person name="Grigoriev I.V."/>
            <person name="Debuchy R."/>
            <person name="Gladieux P."/>
            <person name="Hiltunen Thoren M."/>
            <person name="Johannesson H."/>
        </authorList>
    </citation>
    <scope>NUCLEOTIDE SEQUENCE</scope>
    <source>
        <strain evidence="3">PSN293</strain>
    </source>
</reference>
<feature type="compositionally biased region" description="Basic and acidic residues" evidence="1">
    <location>
        <begin position="257"/>
        <end position="285"/>
    </location>
</feature>
<sequence length="1029" mass="111409">MDDRSSTSKSAIPSQTPSNSDIKSPTTSRPSYSSKVSDPRTRSSEAAASTLNTASRPQQPPPPQQKAWTSNKNPITGRAQTPQTTNFNSQNKPAVNSALREGQRVAQKKLPNSVELNGSNRKDPQSMMSFQRKDLTEAVVLPGNTGKAEGKAPNGNRSSFRTDKAISNSRFGGERPLQRWDGGSAGEGLEDTFEPSGSQKPWDQFEENQKRFGITTNYNEEDYTTSIDRNHPEYKKKALLADALARQIESSTTLTSHHAEERILDNVGGDTRDEEDKYSGVRRQQDFPPLTSRENKYTPPARRAPTAHTTVKGAPVDPAIISAQIKGAPSQKPAAKEESKAPAPAPANKPSAKPASESKPAEPKPAEIKVETKPVESKAPESKPETKPAEVKPVPSTGLTARPAATTSRTAGTTAVSRAAPNATETVEEDVLDAFRKFSRVEKQNTEKMRSHKAKQDKEVKLAELKKFANSFKLRTAVPQDLVTIIARDPQKQKEILERSLREAAEAEKEKALVAQKANAAAAKEKEAPAPKELQTKPVTEQTPVPPTTSAADARSTSRPAAPQHTSSGGMPNRHPGGRSSYNQYNNHNQYGGRGSNRPPQHMGGNPQTGTLGPRLRNIEQQKMQHHMGHAPVQDMRLPPTGPANGADPSFGRRLGGVPPSYMGLGPKLNPNVSDFRPGGHGSFPPQFNPAGPSQGSSPRSSVNPIAEAPPAVVPAPGQLIRRKAKSVDAGKCAILSNIEKIQPAPGRNWDDNGGLRPAYDTHPAWRPFDDEKESPDSTMHLSYVQYLEKLPLTNAIATPNPAHALPQNAHQYQLPFHLQQGSANLAPRNSPHMPHMLMHGGHHGAPVPQVPYSAPDDHRMMHSASAQSFASPRMGQVPMAAYPAMNAPMPVPYNQQVMQPYMTAGAAPMNYRSYSNNPQFMPQQPQHMGHMMGQPPYMPPGAMVATQPQVMYPGAHQQFIPTGGVPPQPMTVSNGFPSPGRPAAPMMAHQGSHQGQPVYGMSPGMPYQQPAYAPQQAAQTKFPNQRPQ</sequence>
<dbReference type="Pfam" id="PF06741">
    <property type="entry name" value="LsmAD"/>
    <property type="match status" value="1"/>
</dbReference>
<dbReference type="GO" id="GO:0010494">
    <property type="term" value="C:cytoplasmic stress granule"/>
    <property type="evidence" value="ECO:0007669"/>
    <property type="project" value="TreeGrafter"/>
</dbReference>
<organism evidence="3 4">
    <name type="scientific">Rhypophila decipiens</name>
    <dbReference type="NCBI Taxonomy" id="261697"/>
    <lineage>
        <taxon>Eukaryota</taxon>
        <taxon>Fungi</taxon>
        <taxon>Dikarya</taxon>
        <taxon>Ascomycota</taxon>
        <taxon>Pezizomycotina</taxon>
        <taxon>Sordariomycetes</taxon>
        <taxon>Sordariomycetidae</taxon>
        <taxon>Sordariales</taxon>
        <taxon>Naviculisporaceae</taxon>
        <taxon>Rhypophila</taxon>
    </lineage>
</organism>
<reference evidence="3" key="2">
    <citation type="submission" date="2023-05" db="EMBL/GenBank/DDBJ databases">
        <authorList>
            <consortium name="Lawrence Berkeley National Laboratory"/>
            <person name="Steindorff A."/>
            <person name="Hensen N."/>
            <person name="Bonometti L."/>
            <person name="Westerberg I."/>
            <person name="Brannstrom I.O."/>
            <person name="Guillou S."/>
            <person name="Cros-Aarteil S."/>
            <person name="Calhoun S."/>
            <person name="Haridas S."/>
            <person name="Kuo A."/>
            <person name="Mondo S."/>
            <person name="Pangilinan J."/>
            <person name="Riley R."/>
            <person name="Labutti K."/>
            <person name="Andreopoulos B."/>
            <person name="Lipzen A."/>
            <person name="Chen C."/>
            <person name="Yanf M."/>
            <person name="Daum C."/>
            <person name="Ng V."/>
            <person name="Clum A."/>
            <person name="Ohm R."/>
            <person name="Martin F."/>
            <person name="Silar P."/>
            <person name="Natvig D."/>
            <person name="Lalanne C."/>
            <person name="Gautier V."/>
            <person name="Ament-Velasquez S.L."/>
            <person name="Kruys A."/>
            <person name="Hutchinson M.I."/>
            <person name="Powell A.J."/>
            <person name="Barry K."/>
            <person name="Miller A.N."/>
            <person name="Grigoriev I.V."/>
            <person name="Debuchy R."/>
            <person name="Gladieux P."/>
            <person name="Thoren M.H."/>
            <person name="Johannesson H."/>
        </authorList>
    </citation>
    <scope>NUCLEOTIDE SEQUENCE</scope>
    <source>
        <strain evidence="3">PSN293</strain>
    </source>
</reference>
<feature type="compositionally biased region" description="Low complexity" evidence="1">
    <location>
        <begin position="579"/>
        <end position="591"/>
    </location>
</feature>
<dbReference type="Proteomes" id="UP001301769">
    <property type="component" value="Unassembled WGS sequence"/>
</dbReference>
<dbReference type="InterPro" id="IPR045117">
    <property type="entry name" value="ATXN2-like"/>
</dbReference>
<accession>A0AAN6YHL4</accession>
<evidence type="ECO:0000256" key="1">
    <source>
        <dbReference type="SAM" id="MobiDB-lite"/>
    </source>
</evidence>
<feature type="compositionally biased region" description="Basic and acidic residues" evidence="1">
    <location>
        <begin position="503"/>
        <end position="512"/>
    </location>
</feature>
<feature type="compositionally biased region" description="Low complexity" evidence="1">
    <location>
        <begin position="1007"/>
        <end position="1020"/>
    </location>
</feature>
<feature type="compositionally biased region" description="Low complexity" evidence="1">
    <location>
        <begin position="513"/>
        <end position="522"/>
    </location>
</feature>
<feature type="region of interest" description="Disordered" evidence="1">
    <location>
        <begin position="1005"/>
        <end position="1029"/>
    </location>
</feature>
<feature type="domain" description="LsmAD" evidence="2">
    <location>
        <begin position="212"/>
        <end position="284"/>
    </location>
</feature>
<dbReference type="PANTHER" id="PTHR12854:SF7">
    <property type="entry name" value="ATAXIN-2 HOMOLOG"/>
    <property type="match status" value="1"/>
</dbReference>
<dbReference type="GO" id="GO:0003729">
    <property type="term" value="F:mRNA binding"/>
    <property type="evidence" value="ECO:0007669"/>
    <property type="project" value="TreeGrafter"/>
</dbReference>
<evidence type="ECO:0000259" key="2">
    <source>
        <dbReference type="SMART" id="SM01272"/>
    </source>
</evidence>
<dbReference type="PANTHER" id="PTHR12854">
    <property type="entry name" value="ATAXIN 2-RELATED"/>
    <property type="match status" value="1"/>
</dbReference>
<feature type="region of interest" description="Disordered" evidence="1">
    <location>
        <begin position="503"/>
        <end position="712"/>
    </location>
</feature>
<comment type="caution">
    <text evidence="3">The sequence shown here is derived from an EMBL/GenBank/DDBJ whole genome shotgun (WGS) entry which is preliminary data.</text>
</comment>
<protein>
    <recommendedName>
        <fullName evidence="2">LsmAD domain-containing protein</fullName>
    </recommendedName>
</protein>
<feature type="compositionally biased region" description="Low complexity" evidence="1">
    <location>
        <begin position="400"/>
        <end position="420"/>
    </location>
</feature>
<feature type="region of interest" description="Disordered" evidence="1">
    <location>
        <begin position="1"/>
        <end position="217"/>
    </location>
</feature>
<proteinExistence type="predicted"/>
<feature type="compositionally biased region" description="Basic and acidic residues" evidence="1">
    <location>
        <begin position="359"/>
        <end position="390"/>
    </location>
</feature>
<name>A0AAN6YHL4_9PEZI</name>
<feature type="compositionally biased region" description="Polar residues" evidence="1">
    <location>
        <begin position="44"/>
        <end position="56"/>
    </location>
</feature>
<feature type="compositionally biased region" description="Polar residues" evidence="1">
    <location>
        <begin position="555"/>
        <end position="570"/>
    </location>
</feature>
<keyword evidence="4" id="KW-1185">Reference proteome</keyword>
<dbReference type="EMBL" id="MU858070">
    <property type="protein sequence ID" value="KAK4216282.1"/>
    <property type="molecule type" value="Genomic_DNA"/>
</dbReference>
<feature type="compositionally biased region" description="Polar residues" evidence="1">
    <location>
        <begin position="692"/>
        <end position="704"/>
    </location>
</feature>
<evidence type="ECO:0000313" key="3">
    <source>
        <dbReference type="EMBL" id="KAK4216282.1"/>
    </source>
</evidence>
<dbReference type="AlphaFoldDB" id="A0AAN6YHL4"/>
<feature type="compositionally biased region" description="Low complexity" evidence="1">
    <location>
        <begin position="346"/>
        <end position="358"/>
    </location>
</feature>
<dbReference type="GO" id="GO:0034063">
    <property type="term" value="P:stress granule assembly"/>
    <property type="evidence" value="ECO:0007669"/>
    <property type="project" value="TreeGrafter"/>
</dbReference>
<evidence type="ECO:0000313" key="4">
    <source>
        <dbReference type="Proteomes" id="UP001301769"/>
    </source>
</evidence>
<dbReference type="InterPro" id="IPR009604">
    <property type="entry name" value="LsmAD_domain"/>
</dbReference>